<evidence type="ECO:0000256" key="13">
    <source>
        <dbReference type="SAM" id="MobiDB-lite"/>
    </source>
</evidence>
<comment type="pathway">
    <text evidence="8">Amino-acid metabolism; tryptophan metabolism.</text>
</comment>
<comment type="similarity">
    <text evidence="2 12">Belongs to the acyl-CoA dehydrogenase family.</text>
</comment>
<evidence type="ECO:0000256" key="7">
    <source>
        <dbReference type="ARBA" id="ARBA00037899"/>
    </source>
</evidence>
<evidence type="ECO:0000259" key="14">
    <source>
        <dbReference type="Pfam" id="PF00441"/>
    </source>
</evidence>
<evidence type="ECO:0000256" key="5">
    <source>
        <dbReference type="ARBA" id="ARBA00022946"/>
    </source>
</evidence>
<dbReference type="GO" id="GO:0050660">
    <property type="term" value="F:flavin adenine dinucleotide binding"/>
    <property type="evidence" value="ECO:0007669"/>
    <property type="project" value="InterPro"/>
</dbReference>
<keyword evidence="4 12" id="KW-0274">FAD</keyword>
<evidence type="ECO:0000256" key="3">
    <source>
        <dbReference type="ARBA" id="ARBA00022630"/>
    </source>
</evidence>
<evidence type="ECO:0000256" key="12">
    <source>
        <dbReference type="RuleBase" id="RU362125"/>
    </source>
</evidence>
<dbReference type="FunFam" id="1.10.540.10:FF:000026">
    <property type="entry name" value="Acyl-CoA dehydrogenase medium chain"/>
    <property type="match status" value="1"/>
</dbReference>
<comment type="cofactor">
    <cofactor evidence="1 12">
        <name>FAD</name>
        <dbReference type="ChEBI" id="CHEBI:57692"/>
    </cofactor>
</comment>
<proteinExistence type="inferred from homology"/>
<evidence type="ECO:0000256" key="11">
    <source>
        <dbReference type="ARBA" id="ARBA00052546"/>
    </source>
</evidence>
<dbReference type="Pfam" id="PF02770">
    <property type="entry name" value="Acyl-CoA_dh_M"/>
    <property type="match status" value="1"/>
</dbReference>
<dbReference type="GO" id="GO:0000062">
    <property type="term" value="F:fatty-acyl-CoA binding"/>
    <property type="evidence" value="ECO:0007669"/>
    <property type="project" value="TreeGrafter"/>
</dbReference>
<dbReference type="SUPFAM" id="SSF56645">
    <property type="entry name" value="Acyl-CoA dehydrogenase NM domain-like"/>
    <property type="match status" value="1"/>
</dbReference>
<evidence type="ECO:0000256" key="4">
    <source>
        <dbReference type="ARBA" id="ARBA00022827"/>
    </source>
</evidence>
<dbReference type="PANTHER" id="PTHR42807:SF1">
    <property type="entry name" value="GLUTARYL-COA DEHYDROGENASE, MITOCHONDRIAL"/>
    <property type="match status" value="1"/>
</dbReference>
<evidence type="ECO:0000256" key="10">
    <source>
        <dbReference type="ARBA" id="ARBA00049493"/>
    </source>
</evidence>
<dbReference type="Pfam" id="PF00441">
    <property type="entry name" value="Acyl-CoA_dh_1"/>
    <property type="match status" value="1"/>
</dbReference>
<comment type="catalytic activity">
    <reaction evidence="10">
        <text>glutaryl-CoA + oxidized [electron-transfer flavoprotein] + 2 H(+) = (2E)-butenoyl-CoA + reduced [electron-transfer flavoprotein] + CO2</text>
        <dbReference type="Rhea" id="RHEA:13389"/>
        <dbReference type="Rhea" id="RHEA-COMP:10685"/>
        <dbReference type="Rhea" id="RHEA-COMP:10686"/>
        <dbReference type="ChEBI" id="CHEBI:15378"/>
        <dbReference type="ChEBI" id="CHEBI:16526"/>
        <dbReference type="ChEBI" id="CHEBI:57332"/>
        <dbReference type="ChEBI" id="CHEBI:57378"/>
        <dbReference type="ChEBI" id="CHEBI:57692"/>
        <dbReference type="ChEBI" id="CHEBI:58307"/>
        <dbReference type="EC" id="1.3.8.6"/>
    </reaction>
</comment>
<comment type="catalytic activity">
    <reaction evidence="11">
        <text>a 2,3-saturated acyl-CoA + A = a 2,3-dehydroacyl-CoA + AH2</text>
        <dbReference type="Rhea" id="RHEA:48608"/>
        <dbReference type="ChEBI" id="CHEBI:13193"/>
        <dbReference type="ChEBI" id="CHEBI:17499"/>
        <dbReference type="ChEBI" id="CHEBI:60015"/>
        <dbReference type="ChEBI" id="CHEBI:65111"/>
    </reaction>
</comment>
<feature type="region of interest" description="Disordered" evidence="13">
    <location>
        <begin position="527"/>
        <end position="663"/>
    </location>
</feature>
<evidence type="ECO:0000259" key="16">
    <source>
        <dbReference type="Pfam" id="PF02771"/>
    </source>
</evidence>
<evidence type="ECO:0000256" key="9">
    <source>
        <dbReference type="ARBA" id="ARBA00039033"/>
    </source>
</evidence>
<accession>A0A7G1IL98</accession>
<evidence type="ECO:0000256" key="6">
    <source>
        <dbReference type="ARBA" id="ARBA00023002"/>
    </source>
</evidence>
<dbReference type="InterPro" id="IPR006089">
    <property type="entry name" value="Acyl-CoA_DH_CS"/>
</dbReference>
<dbReference type="SUPFAM" id="SSF47203">
    <property type="entry name" value="Acyl-CoA dehydrogenase C-terminal domain-like"/>
    <property type="match status" value="1"/>
</dbReference>
<dbReference type="InterPro" id="IPR009100">
    <property type="entry name" value="AcylCoA_DH/oxidase_NM_dom_sf"/>
</dbReference>
<evidence type="ECO:0000313" key="17">
    <source>
        <dbReference type="EMBL" id="BCI91640.1"/>
    </source>
</evidence>
<dbReference type="AlphaFoldDB" id="A0A7G1IL98"/>
<dbReference type="GO" id="GO:0033539">
    <property type="term" value="P:fatty acid beta-oxidation using acyl-CoA dehydrogenase"/>
    <property type="evidence" value="ECO:0007669"/>
    <property type="project" value="TreeGrafter"/>
</dbReference>
<dbReference type="EC" id="1.3.8.6" evidence="9"/>
<evidence type="ECO:0000313" key="18">
    <source>
        <dbReference type="Proteomes" id="UP000516380"/>
    </source>
</evidence>
<dbReference type="EMBL" id="AP023343">
    <property type="protein sequence ID" value="BCI91640.1"/>
    <property type="molecule type" value="Genomic_DNA"/>
</dbReference>
<dbReference type="InterPro" id="IPR052033">
    <property type="entry name" value="Glutaryl-CoA_DH_mitochondrial"/>
</dbReference>
<keyword evidence="3 12" id="KW-0285">Flavoprotein</keyword>
<keyword evidence="18" id="KW-1185">Reference proteome</keyword>
<dbReference type="InterPro" id="IPR009075">
    <property type="entry name" value="AcylCo_DH/oxidase_C"/>
</dbReference>
<dbReference type="InterPro" id="IPR006091">
    <property type="entry name" value="Acyl-CoA_Oxase/DH_mid-dom"/>
</dbReference>
<reference evidence="17 18" key="1">
    <citation type="submission" date="2020-07" db="EMBL/GenBank/DDBJ databases">
        <title>Mycobacterium kansasii (former subtype) with zoonotic potential isolated from diseased indoor pet cat, Japan.</title>
        <authorList>
            <person name="Fukano H."/>
            <person name="Terazono T."/>
            <person name="Hoshino Y."/>
        </authorList>
    </citation>
    <scope>NUCLEOTIDE SEQUENCE [LARGE SCALE GENOMIC DNA]</scope>
    <source>
        <strain evidence="17 18">Kuro-I</strain>
    </source>
</reference>
<feature type="domain" description="Acyl-CoA oxidase/dehydrogenase middle" evidence="15">
    <location>
        <begin position="139"/>
        <end position="229"/>
    </location>
</feature>
<organism evidence="17 18">
    <name type="scientific">Mycobacterium kansasii</name>
    <dbReference type="NCBI Taxonomy" id="1768"/>
    <lineage>
        <taxon>Bacteria</taxon>
        <taxon>Bacillati</taxon>
        <taxon>Actinomycetota</taxon>
        <taxon>Actinomycetes</taxon>
        <taxon>Mycobacteriales</taxon>
        <taxon>Mycobacteriaceae</taxon>
        <taxon>Mycobacterium</taxon>
    </lineage>
</organism>
<protein>
    <recommendedName>
        <fullName evidence="9">glutaryl-CoA dehydrogenase (ETF)</fullName>
        <ecNumber evidence="9">1.3.8.6</ecNumber>
    </recommendedName>
</protein>
<dbReference type="InterPro" id="IPR036250">
    <property type="entry name" value="AcylCo_DH-like_C"/>
</dbReference>
<dbReference type="FunFam" id="2.40.110.10:FF:000002">
    <property type="entry name" value="Acyl-CoA dehydrogenase fadE12"/>
    <property type="match status" value="1"/>
</dbReference>
<dbReference type="InterPro" id="IPR046373">
    <property type="entry name" value="Acyl-CoA_Oxase/DH_mid-dom_sf"/>
</dbReference>
<evidence type="ECO:0000259" key="15">
    <source>
        <dbReference type="Pfam" id="PF02770"/>
    </source>
</evidence>
<dbReference type="Pfam" id="PF02771">
    <property type="entry name" value="Acyl-CoA_dh_N"/>
    <property type="match status" value="1"/>
</dbReference>
<evidence type="ECO:0000256" key="2">
    <source>
        <dbReference type="ARBA" id="ARBA00009347"/>
    </source>
</evidence>
<dbReference type="Proteomes" id="UP000516380">
    <property type="component" value="Chromosome"/>
</dbReference>
<dbReference type="InterPro" id="IPR013786">
    <property type="entry name" value="AcylCoA_DH/ox_N"/>
</dbReference>
<dbReference type="Gene3D" id="1.10.540.10">
    <property type="entry name" value="Acyl-CoA dehydrogenase/oxidase, N-terminal domain"/>
    <property type="match status" value="1"/>
</dbReference>
<feature type="domain" description="Acyl-CoA dehydrogenase/oxidase C-terminal" evidence="14">
    <location>
        <begin position="242"/>
        <end position="376"/>
    </location>
</feature>
<dbReference type="PANTHER" id="PTHR42807">
    <property type="entry name" value="GLUTARYL-COA DEHYDROGENASE, MITOCHONDRIAL"/>
    <property type="match status" value="1"/>
</dbReference>
<dbReference type="Gene3D" id="2.40.110.10">
    <property type="entry name" value="Butyryl-CoA Dehydrogenase, subunit A, domain 2"/>
    <property type="match status" value="1"/>
</dbReference>
<comment type="pathway">
    <text evidence="7">Amino-acid metabolism; lysine degradation.</text>
</comment>
<sequence>MSTDTPPAFDRYDPLGLDASLSADELAVRDTVRQFCAEQITPFVTEWFENGDLPVARELAKQFGQLGLLGMHLHGYGCGGSSAVHYGLACLELEAADSGIRSLVSVQGSLAMFAIWHNGSEEQKQQWLPRMAAGELVGCFGLTEPDAGSDPAAMKTRARRDGSDWVLDGRKMWITNGSIADLAIVWAGTDEGIRGFIVPTDTPGFTANTIHHKLSLRASITSELVLDDVRLPAEAMLPNAIGLRAPLACLSEARYGIAWGAMGAARSAWQSALDYATHRTQFGRPIAGFQLTQAKLVDMAVELHKGQLLALHLGRLKDRVGLRPEQVSFGKLNNTREAIEICRTARTILGGNGISLEYPVIRHMVNLESVLTYEGTPRCTSWCSARPSPAWPHSAEPARADGSARSVRIRPIRGARTVDDRRMSHRIVVAVAVCGLSLGALTVAPKAAADPTVTLPPMTSTGSGPMIAGTGAAPGLSQQLTGLNNPNVQEVDGSDAAQFITAAASVTDPQLAAPFVLLHRALACQGNGAGSGPRSGPAPTGVPTGGGEARCWSRPRAPPRTSMHWSAASRPIGAAQRRAAKTPCATTAGPPRPTAICGAPRSTTSCSPARPQISAPGSTPDTPPTPAAGREPAPSPGPSLRTGPGGLIRRTAGAASPWGRPGP</sequence>
<evidence type="ECO:0000256" key="8">
    <source>
        <dbReference type="ARBA" id="ARBA00037927"/>
    </source>
</evidence>
<gene>
    <name evidence="17" type="ORF">NIIDMKKI_68460</name>
</gene>
<dbReference type="InterPro" id="IPR037069">
    <property type="entry name" value="AcylCoA_DH/ox_N_sf"/>
</dbReference>
<keyword evidence="5" id="KW-0809">Transit peptide</keyword>
<dbReference type="GO" id="GO:0046949">
    <property type="term" value="P:fatty-acyl-CoA biosynthetic process"/>
    <property type="evidence" value="ECO:0007669"/>
    <property type="project" value="TreeGrafter"/>
</dbReference>
<dbReference type="Gene3D" id="1.20.140.10">
    <property type="entry name" value="Butyryl-CoA Dehydrogenase, subunit A, domain 3"/>
    <property type="match status" value="1"/>
</dbReference>
<keyword evidence="6 12" id="KW-0560">Oxidoreductase</keyword>
<evidence type="ECO:0000256" key="1">
    <source>
        <dbReference type="ARBA" id="ARBA00001974"/>
    </source>
</evidence>
<feature type="domain" description="Acyl-CoA dehydrogenase/oxidase N-terminal" evidence="16">
    <location>
        <begin position="23"/>
        <end position="135"/>
    </location>
</feature>
<dbReference type="PROSITE" id="PS00072">
    <property type="entry name" value="ACYL_COA_DH_1"/>
    <property type="match status" value="1"/>
</dbReference>
<dbReference type="GO" id="GO:0004361">
    <property type="term" value="F:glutaryl-CoA dehydrogenase activity"/>
    <property type="evidence" value="ECO:0007669"/>
    <property type="project" value="UniProtKB-EC"/>
</dbReference>
<name>A0A7G1IL98_MYCKA</name>